<dbReference type="AlphaFoldDB" id="A0AAE2BYC6"/>
<feature type="region of interest" description="Disordered" evidence="1">
    <location>
        <begin position="108"/>
        <end position="129"/>
    </location>
</feature>
<gene>
    <name evidence="2" type="ORF">Sango_0941200</name>
</gene>
<dbReference type="PANTHER" id="PTHR38386">
    <property type="entry name" value="OS05G0426900 PROTEIN"/>
    <property type="match status" value="1"/>
</dbReference>
<feature type="region of interest" description="Disordered" evidence="1">
    <location>
        <begin position="1"/>
        <end position="69"/>
    </location>
</feature>
<feature type="compositionally biased region" description="Basic and acidic residues" evidence="1">
    <location>
        <begin position="115"/>
        <end position="129"/>
    </location>
</feature>
<proteinExistence type="predicted"/>
<dbReference type="PANTHER" id="PTHR38386:SF6">
    <property type="entry name" value="OS05G0426900 PROTEIN"/>
    <property type="match status" value="1"/>
</dbReference>
<reference evidence="2" key="2">
    <citation type="journal article" date="2024" name="Plant">
        <title>Genomic evolution and insights into agronomic trait innovations of Sesamum species.</title>
        <authorList>
            <person name="Miao H."/>
            <person name="Wang L."/>
            <person name="Qu L."/>
            <person name="Liu H."/>
            <person name="Sun Y."/>
            <person name="Le M."/>
            <person name="Wang Q."/>
            <person name="Wei S."/>
            <person name="Zheng Y."/>
            <person name="Lin W."/>
            <person name="Duan Y."/>
            <person name="Cao H."/>
            <person name="Xiong S."/>
            <person name="Wang X."/>
            <person name="Wei L."/>
            <person name="Li C."/>
            <person name="Ma Q."/>
            <person name="Ju M."/>
            <person name="Zhao R."/>
            <person name="Li G."/>
            <person name="Mu C."/>
            <person name="Tian Q."/>
            <person name="Mei H."/>
            <person name="Zhang T."/>
            <person name="Gao T."/>
            <person name="Zhang H."/>
        </authorList>
    </citation>
    <scope>NUCLEOTIDE SEQUENCE</scope>
    <source>
        <strain evidence="2">K16</strain>
    </source>
</reference>
<sequence length="147" mass="16446">MNGYNRIKSSRTIESSDCVSSPHSKHKSTPTDGSKTPHHHQPLSENGDQNQTTEKKSSPFGFRRNRSIAASTSMKLSNVKRALSLRRSSSVSERYCRIHDQHVALAPAPDDEEFERSGDGHSFSTEKKRGSFGRTKILKSCKRLFGL</sequence>
<protein>
    <submittedName>
        <fullName evidence="2">Uncharacterized protein</fullName>
    </submittedName>
</protein>
<feature type="compositionally biased region" description="Polar residues" evidence="1">
    <location>
        <begin position="10"/>
        <end position="22"/>
    </location>
</feature>
<dbReference type="EMBL" id="JACGWL010000005">
    <property type="protein sequence ID" value="KAK4402005.1"/>
    <property type="molecule type" value="Genomic_DNA"/>
</dbReference>
<comment type="caution">
    <text evidence="2">The sequence shown here is derived from an EMBL/GenBank/DDBJ whole genome shotgun (WGS) entry which is preliminary data.</text>
</comment>
<evidence type="ECO:0000256" key="1">
    <source>
        <dbReference type="SAM" id="MobiDB-lite"/>
    </source>
</evidence>
<accession>A0AAE2BYC6</accession>
<dbReference type="Proteomes" id="UP001289374">
    <property type="component" value="Unassembled WGS sequence"/>
</dbReference>
<organism evidence="2 3">
    <name type="scientific">Sesamum angolense</name>
    <dbReference type="NCBI Taxonomy" id="2727404"/>
    <lineage>
        <taxon>Eukaryota</taxon>
        <taxon>Viridiplantae</taxon>
        <taxon>Streptophyta</taxon>
        <taxon>Embryophyta</taxon>
        <taxon>Tracheophyta</taxon>
        <taxon>Spermatophyta</taxon>
        <taxon>Magnoliopsida</taxon>
        <taxon>eudicotyledons</taxon>
        <taxon>Gunneridae</taxon>
        <taxon>Pentapetalae</taxon>
        <taxon>asterids</taxon>
        <taxon>lamiids</taxon>
        <taxon>Lamiales</taxon>
        <taxon>Pedaliaceae</taxon>
        <taxon>Sesamum</taxon>
    </lineage>
</organism>
<keyword evidence="3" id="KW-1185">Reference proteome</keyword>
<evidence type="ECO:0000313" key="3">
    <source>
        <dbReference type="Proteomes" id="UP001289374"/>
    </source>
</evidence>
<reference evidence="2" key="1">
    <citation type="submission" date="2020-06" db="EMBL/GenBank/DDBJ databases">
        <authorList>
            <person name="Li T."/>
            <person name="Hu X."/>
            <person name="Zhang T."/>
            <person name="Song X."/>
            <person name="Zhang H."/>
            <person name="Dai N."/>
            <person name="Sheng W."/>
            <person name="Hou X."/>
            <person name="Wei L."/>
        </authorList>
    </citation>
    <scope>NUCLEOTIDE SEQUENCE</scope>
    <source>
        <strain evidence="2">K16</strain>
        <tissue evidence="2">Leaf</tissue>
    </source>
</reference>
<evidence type="ECO:0000313" key="2">
    <source>
        <dbReference type="EMBL" id="KAK4402005.1"/>
    </source>
</evidence>
<name>A0AAE2BYC6_9LAMI</name>
<feature type="compositionally biased region" description="Polar residues" evidence="1">
    <location>
        <begin position="43"/>
        <end position="52"/>
    </location>
</feature>